<dbReference type="EMBL" id="WMQE01000021">
    <property type="protein sequence ID" value="MTK21720.1"/>
    <property type="molecule type" value="Genomic_DNA"/>
</dbReference>
<evidence type="ECO:0000313" key="2">
    <source>
        <dbReference type="Proteomes" id="UP000487649"/>
    </source>
</evidence>
<gene>
    <name evidence="1" type="ORF">GMA92_09840</name>
</gene>
<reference evidence="1 2" key="1">
    <citation type="journal article" date="2019" name="Nat. Med.">
        <title>A library of human gut bacterial isolates paired with longitudinal multiomics data enables mechanistic microbiome research.</title>
        <authorList>
            <person name="Poyet M."/>
            <person name="Groussin M."/>
            <person name="Gibbons S.M."/>
            <person name="Avila-Pacheco J."/>
            <person name="Jiang X."/>
            <person name="Kearney S.M."/>
            <person name="Perrotta A.R."/>
            <person name="Berdy B."/>
            <person name="Zhao S."/>
            <person name="Lieberman T.D."/>
            <person name="Swanson P.K."/>
            <person name="Smith M."/>
            <person name="Roesemann S."/>
            <person name="Alexander J.E."/>
            <person name="Rich S.A."/>
            <person name="Livny J."/>
            <person name="Vlamakis H."/>
            <person name="Clish C."/>
            <person name="Bullock K."/>
            <person name="Deik A."/>
            <person name="Scott J."/>
            <person name="Pierce K.A."/>
            <person name="Xavier R.J."/>
            <person name="Alm E.J."/>
        </authorList>
    </citation>
    <scope>NUCLEOTIDE SEQUENCE [LARGE SCALE GENOMIC DNA]</scope>
    <source>
        <strain evidence="1 2">BIOML-A198</strain>
    </source>
</reference>
<dbReference type="RefSeq" id="WP_006785617.1">
    <property type="nucleotide sequence ID" value="NZ_CABJBH010000004.1"/>
</dbReference>
<proteinExistence type="predicted"/>
<dbReference type="Proteomes" id="UP000487649">
    <property type="component" value="Unassembled WGS sequence"/>
</dbReference>
<sequence>MAENILKFKDWNDLEGTELLQLLEQSVDLDEELYELMMKKVPYLLKQTKMVHKQTYKTTKISMKLSKQTKKYYLKVSKSILKLIKNSEVSNELKVELIELLKEITLKIEKCDERDKHFLTQQQVKTFGYSTLALAGLVAIYGVKAIKKD</sequence>
<accession>A0A173SLT9</accession>
<evidence type="ECO:0000313" key="1">
    <source>
        <dbReference type="EMBL" id="MTK21720.1"/>
    </source>
</evidence>
<dbReference type="AlphaFoldDB" id="A0A173SLT9"/>
<dbReference type="GeneID" id="60059629"/>
<comment type="caution">
    <text evidence="1">The sequence shown here is derived from an EMBL/GenBank/DDBJ whole genome shotgun (WGS) entry which is preliminary data.</text>
</comment>
<organism evidence="1 2">
    <name type="scientific">Turicibacter sanguinis</name>
    <dbReference type="NCBI Taxonomy" id="154288"/>
    <lineage>
        <taxon>Bacteria</taxon>
        <taxon>Bacillati</taxon>
        <taxon>Bacillota</taxon>
        <taxon>Erysipelotrichia</taxon>
        <taxon>Erysipelotrichales</taxon>
        <taxon>Turicibacteraceae</taxon>
        <taxon>Turicibacter</taxon>
    </lineage>
</organism>
<protein>
    <submittedName>
        <fullName evidence="1">Uncharacterized protein</fullName>
    </submittedName>
</protein>
<name>A0A173SLT9_9FIRM</name>